<feature type="region of interest" description="Disordered" evidence="8">
    <location>
        <begin position="345"/>
        <end position="376"/>
    </location>
</feature>
<dbReference type="EMBL" id="JADDUC020000010">
    <property type="protein sequence ID" value="KAI1236181.1"/>
    <property type="molecule type" value="Genomic_DNA"/>
</dbReference>
<dbReference type="GO" id="GO:0042169">
    <property type="term" value="F:SH2 domain binding"/>
    <property type="evidence" value="ECO:0007669"/>
    <property type="project" value="TreeGrafter"/>
</dbReference>
<dbReference type="OrthoDB" id="8443615at2759"/>
<keyword evidence="12" id="KW-1185">Reference proteome</keyword>
<evidence type="ECO:0000256" key="7">
    <source>
        <dbReference type="SAM" id="Coils"/>
    </source>
</evidence>
<comment type="function">
    <text evidence="5">May play a role in a signaling cascade by enhancing the kinase activity of SRC. Contributes to SRC-regulated transcription activation.</text>
</comment>
<comment type="caution">
    <text evidence="10">The sequence shown here is derived from an EMBL/GenBank/DDBJ whole genome shotgun (WGS) entry which is preliminary data.</text>
</comment>
<reference evidence="11" key="3">
    <citation type="submission" date="2022-01" db="EMBL/GenBank/DDBJ databases">
        <authorList>
            <person name="Rubenstein D.R."/>
        </authorList>
    </citation>
    <scope>NUCLEOTIDE SEQUENCE</scope>
    <source>
        <strain evidence="11">SS15</strain>
        <tissue evidence="11">Liver</tissue>
    </source>
</reference>
<dbReference type="CDD" id="cd13307">
    <property type="entry name" value="PH2_AFAP"/>
    <property type="match status" value="1"/>
</dbReference>
<dbReference type="SUPFAM" id="SSF50729">
    <property type="entry name" value="PH domain-like"/>
    <property type="match status" value="2"/>
</dbReference>
<proteinExistence type="predicted"/>
<dbReference type="GO" id="GO:0005829">
    <property type="term" value="C:cytosol"/>
    <property type="evidence" value="ECO:0007669"/>
    <property type="project" value="TreeGrafter"/>
</dbReference>
<keyword evidence="3" id="KW-0677">Repeat</keyword>
<keyword evidence="2" id="KW-0963">Cytoplasm</keyword>
<evidence type="ECO:0000256" key="3">
    <source>
        <dbReference type="ARBA" id="ARBA00022737"/>
    </source>
</evidence>
<dbReference type="InterPro" id="IPR030113">
    <property type="entry name" value="AFAP"/>
</dbReference>
<protein>
    <recommendedName>
        <fullName evidence="6">Actin filament-associated protein 1-like 2</fullName>
    </recommendedName>
</protein>
<dbReference type="InterPro" id="IPR011993">
    <property type="entry name" value="PH-like_dom_sf"/>
</dbReference>
<evidence type="ECO:0000259" key="9">
    <source>
        <dbReference type="PROSITE" id="PS50003"/>
    </source>
</evidence>
<feature type="compositionally biased region" description="Basic and acidic residues" evidence="8">
    <location>
        <begin position="669"/>
        <end position="678"/>
    </location>
</feature>
<organism evidence="10">
    <name type="scientific">Lamprotornis superbus</name>
    <dbReference type="NCBI Taxonomy" id="245042"/>
    <lineage>
        <taxon>Eukaryota</taxon>
        <taxon>Metazoa</taxon>
        <taxon>Chordata</taxon>
        <taxon>Craniata</taxon>
        <taxon>Vertebrata</taxon>
        <taxon>Euteleostomi</taxon>
        <taxon>Archelosauria</taxon>
        <taxon>Archosauria</taxon>
        <taxon>Dinosauria</taxon>
        <taxon>Saurischia</taxon>
        <taxon>Theropoda</taxon>
        <taxon>Coelurosauria</taxon>
        <taxon>Aves</taxon>
        <taxon>Neognathae</taxon>
        <taxon>Neoaves</taxon>
        <taxon>Telluraves</taxon>
        <taxon>Australaves</taxon>
        <taxon>Passeriformes</taxon>
        <taxon>Sturnidae</taxon>
        <taxon>Lamprotornis</taxon>
    </lineage>
</organism>
<dbReference type="CDD" id="cd13306">
    <property type="entry name" value="PH1_AFAP"/>
    <property type="match status" value="1"/>
</dbReference>
<evidence type="ECO:0000256" key="8">
    <source>
        <dbReference type="SAM" id="MobiDB-lite"/>
    </source>
</evidence>
<evidence type="ECO:0000256" key="6">
    <source>
        <dbReference type="ARBA" id="ARBA00072612"/>
    </source>
</evidence>
<dbReference type="GO" id="GO:0032757">
    <property type="term" value="P:positive regulation of interleukin-8 production"/>
    <property type="evidence" value="ECO:0007669"/>
    <property type="project" value="TreeGrafter"/>
</dbReference>
<dbReference type="Gene3D" id="2.30.29.30">
    <property type="entry name" value="Pleckstrin-homology domain (PH domain)/Phosphotyrosine-binding domain (PTB)"/>
    <property type="match status" value="2"/>
</dbReference>
<dbReference type="SMART" id="SM00233">
    <property type="entry name" value="PH"/>
    <property type="match status" value="2"/>
</dbReference>
<reference evidence="11 12" key="2">
    <citation type="journal article" date="2021" name="J. Hered.">
        <title>Feather Gene Expression Elucidates the Developmental Basis of Plumage Iridescence in African Starlings.</title>
        <authorList>
            <person name="Rubenstein D.R."/>
            <person name="Corvelo A."/>
            <person name="MacManes M.D."/>
            <person name="Maia R."/>
            <person name="Narzisi G."/>
            <person name="Rousaki A."/>
            <person name="Vandenabeele P."/>
            <person name="Shawkey M.D."/>
            <person name="Solomon J."/>
        </authorList>
    </citation>
    <scope>NUCLEOTIDE SEQUENCE [LARGE SCALE GENOMIC DNA]</scope>
    <source>
        <strain evidence="11">SS15</strain>
    </source>
</reference>
<dbReference type="GO" id="GO:0045742">
    <property type="term" value="P:positive regulation of epidermal growth factor receptor signaling pathway"/>
    <property type="evidence" value="ECO:0007669"/>
    <property type="project" value="TreeGrafter"/>
</dbReference>
<reference evidence="10" key="1">
    <citation type="submission" date="2020-10" db="EMBL/GenBank/DDBJ databases">
        <title>Feather gene expression reveals the developmental basis of iridescence in African starlings.</title>
        <authorList>
            <person name="Rubenstein D.R."/>
        </authorList>
    </citation>
    <scope>NUCLEOTIDE SEQUENCE</scope>
    <source>
        <strain evidence="10">SS15</strain>
        <tissue evidence="10">Liver</tissue>
    </source>
</reference>
<dbReference type="GO" id="GO:0032675">
    <property type="term" value="P:regulation of interleukin-6 production"/>
    <property type="evidence" value="ECO:0007669"/>
    <property type="project" value="TreeGrafter"/>
</dbReference>
<dbReference type="FunFam" id="2.30.29.30:FF:000020">
    <property type="entry name" value="Actin filament-associated protein 1-like 2 isoform 1"/>
    <property type="match status" value="1"/>
</dbReference>
<evidence type="ECO:0000256" key="4">
    <source>
        <dbReference type="ARBA" id="ARBA00023054"/>
    </source>
</evidence>
<dbReference type="Pfam" id="PF00169">
    <property type="entry name" value="PH"/>
    <property type="match status" value="2"/>
</dbReference>
<evidence type="ECO:0000313" key="10">
    <source>
        <dbReference type="EMBL" id="KAG0121097.1"/>
    </source>
</evidence>
<comment type="subcellular location">
    <subcellularLocation>
        <location evidence="1">Cytoplasm</location>
    </subcellularLocation>
</comment>
<feature type="domain" description="PH" evidence="9">
    <location>
        <begin position="709"/>
        <end position="803"/>
    </location>
</feature>
<feature type="compositionally biased region" description="Basic and acidic residues" evidence="8">
    <location>
        <begin position="872"/>
        <end position="887"/>
    </location>
</feature>
<feature type="coiled-coil region" evidence="7">
    <location>
        <begin position="1018"/>
        <end position="1099"/>
    </location>
</feature>
<dbReference type="GO" id="GO:0007346">
    <property type="term" value="P:regulation of mitotic cell cycle"/>
    <property type="evidence" value="ECO:0007669"/>
    <property type="project" value="TreeGrafter"/>
</dbReference>
<dbReference type="InterPro" id="IPR001849">
    <property type="entry name" value="PH_domain"/>
</dbReference>
<dbReference type="Proteomes" id="UP000618051">
    <property type="component" value="Unassembled WGS sequence"/>
</dbReference>
<gene>
    <name evidence="11" type="ORF">IHE44_0001458</name>
    <name evidence="10" type="ORF">IHE44_011583</name>
</gene>
<keyword evidence="4 7" id="KW-0175">Coiled coil</keyword>
<dbReference type="FunFam" id="2.30.29.30:FF:000171">
    <property type="entry name" value="Actin filament-associated protein 1-like 2 isoform 1"/>
    <property type="match status" value="1"/>
</dbReference>
<feature type="region of interest" description="Disordered" evidence="8">
    <location>
        <begin position="906"/>
        <end position="961"/>
    </location>
</feature>
<evidence type="ECO:0000256" key="5">
    <source>
        <dbReference type="ARBA" id="ARBA00059761"/>
    </source>
</evidence>
<evidence type="ECO:0000256" key="1">
    <source>
        <dbReference type="ARBA" id="ARBA00004496"/>
    </source>
</evidence>
<feature type="region of interest" description="Disordered" evidence="8">
    <location>
        <begin position="859"/>
        <end position="887"/>
    </location>
</feature>
<dbReference type="GO" id="GO:0017124">
    <property type="term" value="F:SH3 domain binding"/>
    <property type="evidence" value="ECO:0007669"/>
    <property type="project" value="TreeGrafter"/>
</dbReference>
<feature type="region of interest" description="Disordered" evidence="8">
    <location>
        <begin position="1343"/>
        <end position="1366"/>
    </location>
</feature>
<feature type="region of interest" description="Disordered" evidence="8">
    <location>
        <begin position="657"/>
        <end position="683"/>
    </location>
</feature>
<dbReference type="PROSITE" id="PS50003">
    <property type="entry name" value="PH_DOMAIN"/>
    <property type="match status" value="2"/>
</dbReference>
<feature type="domain" description="PH" evidence="9">
    <location>
        <begin position="531"/>
        <end position="627"/>
    </location>
</feature>
<dbReference type="GO" id="GO:0006954">
    <property type="term" value="P:inflammatory response"/>
    <property type="evidence" value="ECO:0007669"/>
    <property type="project" value="TreeGrafter"/>
</dbReference>
<dbReference type="PANTHER" id="PTHR14338:SF4">
    <property type="entry name" value="ACTIN FILAMENT-ASSOCIATED PROTEIN 1-LIKE 2"/>
    <property type="match status" value="1"/>
</dbReference>
<sequence>MQEELTPIFKDLQRQKEFLSVKEQMHCRLPVCPSRLNHSGLTALPRAWQQQQQLSLELIPEKKPSLAWQLCREQQNLLLAMSMLWLVTVLGKEGQQCTVLAVHTCALGSGLLCSADRLKLSKPSKVLMMLMSGSVPGMLLTTRSGTLGLLHTLKKGGLLVERNICYSLSVTTVKLSIPPVKQFLAKGLEEKETLEQLLTELEDFLRILDKENLSSTAVVKKSFLSDLLKVYTKSSGTDEENQGWGGGDEEYIYMNKVTVHKQQGDQEKQDKGRELKINGFIVSHGMMKAHKTFPYQGHDPAHSVTPCGTWHFSLSVFNNFPIPSKTFELFGNAEVVLDQKDSLTNGDSGLPLSPPQKSLPDLPPPKILETKQPPIPKIESPEGYYEEAEPYDISVNGISQLTLGRGFPWKMEGLRPHHLPSTQTSWYATKHVLCEEEGSIMRISVLFGNLMLEVVPFGVSQKEQGEVWSSRYMPGEAAGAQEKVFLVGLLRLDPGQGCSSYESYDEEESSKGKSATHQWPSPEATIELMKDARICAFLWRKKWLGQWAKQLCVIKDTRLLCYKSSKDHNPQLDVNLLGCTVIHKEKQVKKKEHKLKIIPTNADVIVLGLQSKDQAEQWLRVIQETSGLLCEGGSEGNQYIPDSQRLSYPKVEVSERYSAASESGSSTDGHTDTAETKDVKKKGTTGLKLSNLMNLGRKKSSSMDSPERSLETSSYLNVLVNSQWKSRWCQIKDGHLHFYQDKNRSKLAQQPLSLAGCEIIPEPSPDHLYSFRILHNGEERVVLEAKSSEEMGHWLGLLLSESGSKTDPEEFTYDYVDADRVSCIVSAAKNSFFLMQRKYSEPNAYIDNLPKGRVQQDELYDDVDLPDLPVEEVPKSESKSEGDQDRVYLDLTPVKSLLHCAGKMSCQSSPLSSPSLERAAKAAPESTAETAPMAKEAEPCTKAAETSEQKHPEKPEPEEVLPRVPAVKIQTQQQNTTFPQVAPEVPVGTAPVGSPQLVPAHRPKMPLPAAAVETKLGKNRTEAEVKRFTEEKERLEKEKDEIRAQLTQLRKERRELKEMLGGSTDKSLEQRLKEIDEECKRKESQRVDLELSLVEVKENLKKAESGPVTLGTAVDTTHLENTAPRVQARSASAANSAENSPVNSATALKNRPLSVMVTGKGTVLQKAKEWEKKGAKPRLRNWVDWMGLDMFSNPKSLSSTSSQDGLSLGSYGYTKAESETAGGFEGEEASWLYREHQQTSCRLALALEKQAFSWSQYMALDQPKLIQRALEKCCKPLGLHCTWECGGRAGDLGESPRRTPVAEEKHRCGVQYIGFVVTQLKVPLQQKHTEKLQVETICRACQESSSSPQRDDAVAPSKPEGDTGVPRAAAYANQEEILVLCILSSFCHRILGLGVSEQDNHTWEIILHICKDWGTPKTMLCNVLQGSACQGSSSAEIQGINTLHEPERVLVLAQFNGYLDIIIILGYPQAHWRVLAHHGLEKSLEEGLEAQEPFHAMSKLKAMGVEVGPAGSPGAVAVQTGSLKVLYRPLAASSASPAKSTCCSGGSLASMCSSSHLPSKARHIHGNV</sequence>
<name>A0A835TVW5_9PASS</name>
<evidence type="ECO:0000313" key="12">
    <source>
        <dbReference type="Proteomes" id="UP000618051"/>
    </source>
</evidence>
<dbReference type="GO" id="GO:0045893">
    <property type="term" value="P:positive regulation of DNA-templated transcription"/>
    <property type="evidence" value="ECO:0007669"/>
    <property type="project" value="TreeGrafter"/>
</dbReference>
<feature type="compositionally biased region" description="Basic and acidic residues" evidence="8">
    <location>
        <begin position="935"/>
        <end position="961"/>
    </location>
</feature>
<evidence type="ECO:0000256" key="2">
    <source>
        <dbReference type="ARBA" id="ARBA00022490"/>
    </source>
</evidence>
<accession>A0A835TVW5</accession>
<dbReference type="EMBL" id="JADDUC010000053">
    <property type="protein sequence ID" value="KAG0121097.1"/>
    <property type="molecule type" value="Genomic_DNA"/>
</dbReference>
<dbReference type="PANTHER" id="PTHR14338">
    <property type="entry name" value="ACTIN FILAMENT-ASSOCIATED PROTEIN 1 FAMILY MEMBER"/>
    <property type="match status" value="1"/>
</dbReference>
<evidence type="ECO:0000313" key="11">
    <source>
        <dbReference type="EMBL" id="KAI1236181.1"/>
    </source>
</evidence>